<keyword evidence="3" id="KW-1185">Reference proteome</keyword>
<protein>
    <submittedName>
        <fullName evidence="2">Uncharacterized protein</fullName>
    </submittedName>
</protein>
<name>A0A9X3TX39_9PROT</name>
<dbReference type="RefSeq" id="WP_274942697.1">
    <property type="nucleotide sequence ID" value="NZ_JANWOI010000001.1"/>
</dbReference>
<accession>A0A9X3TX39</accession>
<evidence type="ECO:0000313" key="2">
    <source>
        <dbReference type="EMBL" id="MDA5192997.1"/>
    </source>
</evidence>
<comment type="caution">
    <text evidence="2">The sequence shown here is derived from an EMBL/GenBank/DDBJ whole genome shotgun (WGS) entry which is preliminary data.</text>
</comment>
<dbReference type="GO" id="GO:0006355">
    <property type="term" value="P:regulation of DNA-templated transcription"/>
    <property type="evidence" value="ECO:0007669"/>
    <property type="project" value="InterPro"/>
</dbReference>
<dbReference type="EMBL" id="JANWOI010000001">
    <property type="protein sequence ID" value="MDA5192997.1"/>
    <property type="molecule type" value="Genomic_DNA"/>
</dbReference>
<feature type="region of interest" description="Disordered" evidence="1">
    <location>
        <begin position="31"/>
        <end position="51"/>
    </location>
</feature>
<dbReference type="Proteomes" id="UP001141619">
    <property type="component" value="Unassembled WGS sequence"/>
</dbReference>
<sequence length="144" mass="15406">MKSVARLSASLLARKGHAVPAQESATFALAHNLPGDPTPSAPPVSSFSATYARPAPRPVATVIPEPRAAKPEKDSAQAPRVAMTLRLDSERHLKLRLLSAHSHLSSQEILTAALDDYLERQGCEPGLQHCECLQQGVARGKACR</sequence>
<dbReference type="AlphaFoldDB" id="A0A9X3TX39"/>
<reference evidence="2" key="1">
    <citation type="submission" date="2022-08" db="EMBL/GenBank/DDBJ databases">
        <authorList>
            <person name="Vandamme P."/>
            <person name="Hettiarachchi A."/>
            <person name="Peeters C."/>
            <person name="Cnockaert M."/>
            <person name="Carlier A."/>
        </authorList>
    </citation>
    <scope>NUCLEOTIDE SEQUENCE</scope>
    <source>
        <strain evidence="2">LMG 31809</strain>
    </source>
</reference>
<proteinExistence type="predicted"/>
<dbReference type="SUPFAM" id="SSF47598">
    <property type="entry name" value="Ribbon-helix-helix"/>
    <property type="match status" value="1"/>
</dbReference>
<gene>
    <name evidence="2" type="ORF">NYP16_03370</name>
</gene>
<organism evidence="2 3">
    <name type="scientific">Govanella unica</name>
    <dbReference type="NCBI Taxonomy" id="2975056"/>
    <lineage>
        <taxon>Bacteria</taxon>
        <taxon>Pseudomonadati</taxon>
        <taxon>Pseudomonadota</taxon>
        <taxon>Alphaproteobacteria</taxon>
        <taxon>Emcibacterales</taxon>
        <taxon>Govanellaceae</taxon>
        <taxon>Govanella</taxon>
    </lineage>
</organism>
<evidence type="ECO:0000313" key="3">
    <source>
        <dbReference type="Proteomes" id="UP001141619"/>
    </source>
</evidence>
<dbReference type="InterPro" id="IPR010985">
    <property type="entry name" value="Ribbon_hlx_hlx"/>
</dbReference>
<evidence type="ECO:0000256" key="1">
    <source>
        <dbReference type="SAM" id="MobiDB-lite"/>
    </source>
</evidence>
<reference evidence="2" key="2">
    <citation type="journal article" date="2023" name="Syst. Appl. Microbiol.">
        <title>Govania unica gen. nov., sp. nov., a rare biosphere bacterium that represents a novel family in the class Alphaproteobacteria.</title>
        <authorList>
            <person name="Vandamme P."/>
            <person name="Peeters C."/>
            <person name="Hettiarachchi A."/>
            <person name="Cnockaert M."/>
            <person name="Carlier A."/>
        </authorList>
    </citation>
    <scope>NUCLEOTIDE SEQUENCE</scope>
    <source>
        <strain evidence="2">LMG 31809</strain>
    </source>
</reference>